<keyword evidence="4 7" id="KW-0067">ATP-binding</keyword>
<evidence type="ECO:0000256" key="2">
    <source>
        <dbReference type="ARBA" id="ARBA00022448"/>
    </source>
</evidence>
<keyword evidence="3" id="KW-0547">Nucleotide-binding</keyword>
<dbReference type="InterPro" id="IPR027417">
    <property type="entry name" value="P-loop_NTPase"/>
</dbReference>
<dbReference type="PROSITE" id="PS00211">
    <property type="entry name" value="ABC_TRANSPORTER_1"/>
    <property type="match status" value="1"/>
</dbReference>
<keyword evidence="2" id="KW-0813">Transport</keyword>
<dbReference type="GO" id="GO:0015658">
    <property type="term" value="F:branched-chain amino acid transmembrane transporter activity"/>
    <property type="evidence" value="ECO:0007669"/>
    <property type="project" value="TreeGrafter"/>
</dbReference>
<accession>A0A4Q9FX05</accession>
<dbReference type="GO" id="GO:0015807">
    <property type="term" value="P:L-amino acid transport"/>
    <property type="evidence" value="ECO:0007669"/>
    <property type="project" value="TreeGrafter"/>
</dbReference>
<dbReference type="GO" id="GO:0016887">
    <property type="term" value="F:ATP hydrolysis activity"/>
    <property type="evidence" value="ECO:0007669"/>
    <property type="project" value="InterPro"/>
</dbReference>
<evidence type="ECO:0000256" key="3">
    <source>
        <dbReference type="ARBA" id="ARBA00022741"/>
    </source>
</evidence>
<dbReference type="OrthoDB" id="9806149at2"/>
<dbReference type="EMBL" id="SISK01000010">
    <property type="protein sequence ID" value="TBN38340.1"/>
    <property type="molecule type" value="Genomic_DNA"/>
</dbReference>
<evidence type="ECO:0000313" key="8">
    <source>
        <dbReference type="Proteomes" id="UP000293520"/>
    </source>
</evidence>
<proteinExistence type="inferred from homology"/>
<dbReference type="InterPro" id="IPR017871">
    <property type="entry name" value="ABC_transporter-like_CS"/>
</dbReference>
<dbReference type="InterPro" id="IPR052156">
    <property type="entry name" value="BCAA_Transport_ATP-bd_LivF"/>
</dbReference>
<dbReference type="CDD" id="cd03224">
    <property type="entry name" value="ABC_TM1139_LivF_branched"/>
    <property type="match status" value="1"/>
</dbReference>
<protein>
    <submittedName>
        <fullName evidence="7">ABC transporter ATP-binding protein</fullName>
    </submittedName>
</protein>
<dbReference type="InterPro" id="IPR003439">
    <property type="entry name" value="ABC_transporter-like_ATP-bd"/>
</dbReference>
<feature type="domain" description="ABC transporter" evidence="6">
    <location>
        <begin position="5"/>
        <end position="232"/>
    </location>
</feature>
<dbReference type="PANTHER" id="PTHR43820:SF4">
    <property type="entry name" value="HIGH-AFFINITY BRANCHED-CHAIN AMINO ACID TRANSPORT ATP-BINDING PROTEIN LIVF"/>
    <property type="match status" value="1"/>
</dbReference>
<dbReference type="SUPFAM" id="SSF52540">
    <property type="entry name" value="P-loop containing nucleoside triphosphate hydrolases"/>
    <property type="match status" value="1"/>
</dbReference>
<dbReference type="RefSeq" id="WP_130991750.1">
    <property type="nucleotide sequence ID" value="NZ_SISK01000010.1"/>
</dbReference>
<dbReference type="Proteomes" id="UP000293520">
    <property type="component" value="Unassembled WGS sequence"/>
</dbReference>
<dbReference type="AlphaFoldDB" id="A0A4Q9FX05"/>
<dbReference type="SMART" id="SM00382">
    <property type="entry name" value="AAA"/>
    <property type="match status" value="1"/>
</dbReference>
<evidence type="ECO:0000256" key="4">
    <source>
        <dbReference type="ARBA" id="ARBA00022840"/>
    </source>
</evidence>
<evidence type="ECO:0000256" key="5">
    <source>
        <dbReference type="ARBA" id="ARBA00022970"/>
    </source>
</evidence>
<comment type="caution">
    <text evidence="7">The sequence shown here is derived from an EMBL/GenBank/DDBJ whole genome shotgun (WGS) entry which is preliminary data.</text>
</comment>
<comment type="similarity">
    <text evidence="1">Belongs to the ABC transporter superfamily.</text>
</comment>
<evidence type="ECO:0000259" key="6">
    <source>
        <dbReference type="PROSITE" id="PS50893"/>
    </source>
</evidence>
<sequence>MADLLNIQGLQGWYGESHVLHGIDLTVRPGETVALIGRNGAGKTTTLRALMKLLDRRAGRIELDGQDLMALPRHKVAGRGLGYVPEERGIFTSLSVAENLRLLPRTGKGMDDAQIFEFFPNLRERLSSDGGKLSGGEQQMLAIARVLRTGPRLLLLDEPTEGLAPVIVQRIGQMLRALKDQGLAMLLVEQNLSFARALADRFYLIENGRITGSFDRSEFEAHADRVAATVGV</sequence>
<evidence type="ECO:0000313" key="7">
    <source>
        <dbReference type="EMBL" id="TBN38340.1"/>
    </source>
</evidence>
<keyword evidence="8" id="KW-1185">Reference proteome</keyword>
<evidence type="ECO:0000256" key="1">
    <source>
        <dbReference type="ARBA" id="ARBA00005417"/>
    </source>
</evidence>
<dbReference type="GO" id="GO:0005524">
    <property type="term" value="F:ATP binding"/>
    <property type="evidence" value="ECO:0007669"/>
    <property type="project" value="UniProtKB-KW"/>
</dbReference>
<organism evidence="7 8">
    <name type="scientific">Paracoccus subflavus</name>
    <dbReference type="NCBI Taxonomy" id="2528244"/>
    <lineage>
        <taxon>Bacteria</taxon>
        <taxon>Pseudomonadati</taxon>
        <taxon>Pseudomonadota</taxon>
        <taxon>Alphaproteobacteria</taxon>
        <taxon>Rhodobacterales</taxon>
        <taxon>Paracoccaceae</taxon>
        <taxon>Paracoccus</taxon>
    </lineage>
</organism>
<dbReference type="Gene3D" id="3.40.50.300">
    <property type="entry name" value="P-loop containing nucleotide triphosphate hydrolases"/>
    <property type="match status" value="1"/>
</dbReference>
<keyword evidence="5" id="KW-0029">Amino-acid transport</keyword>
<dbReference type="Pfam" id="PF00005">
    <property type="entry name" value="ABC_tran"/>
    <property type="match status" value="1"/>
</dbReference>
<dbReference type="InterPro" id="IPR003593">
    <property type="entry name" value="AAA+_ATPase"/>
</dbReference>
<reference evidence="7 8" key="1">
    <citation type="submission" date="2019-02" db="EMBL/GenBank/DDBJ databases">
        <title>Paracoccus subflavus sp. nov., isolated from marine sediment of the Pacific Ocean.</title>
        <authorList>
            <person name="Zhang G."/>
        </authorList>
    </citation>
    <scope>NUCLEOTIDE SEQUENCE [LARGE SCALE GENOMIC DNA]</scope>
    <source>
        <strain evidence="7 8">GY0581</strain>
    </source>
</reference>
<dbReference type="PROSITE" id="PS50893">
    <property type="entry name" value="ABC_TRANSPORTER_2"/>
    <property type="match status" value="1"/>
</dbReference>
<gene>
    <name evidence="7" type="ORF">EYE42_13005</name>
</gene>
<dbReference type="PANTHER" id="PTHR43820">
    <property type="entry name" value="HIGH-AFFINITY BRANCHED-CHAIN AMINO ACID TRANSPORT ATP-BINDING PROTEIN LIVF"/>
    <property type="match status" value="1"/>
</dbReference>
<name>A0A4Q9FX05_9RHOB</name>